<accession>B0C0M9</accession>
<dbReference type="RefSeq" id="WP_012161568.1">
    <property type="nucleotide sequence ID" value="NC_009925.1"/>
</dbReference>
<reference evidence="1 2" key="1">
    <citation type="journal article" date="2008" name="Proc. Natl. Acad. Sci. U.S.A.">
        <title>Niche adaptation and genome expansion in the chlorophyll d-producing cyanobacterium Acaryochloris marina.</title>
        <authorList>
            <person name="Swingley W.D."/>
            <person name="Chen M."/>
            <person name="Cheung P.C."/>
            <person name="Conrad A.L."/>
            <person name="Dejesa L.C."/>
            <person name="Hao J."/>
            <person name="Honchak B.M."/>
            <person name="Karbach L.E."/>
            <person name="Kurdoglu A."/>
            <person name="Lahiri S."/>
            <person name="Mastrian S.D."/>
            <person name="Miyashita H."/>
            <person name="Page L."/>
            <person name="Ramakrishna P."/>
            <person name="Satoh S."/>
            <person name="Sattley W.M."/>
            <person name="Shimada Y."/>
            <person name="Taylor H.L."/>
            <person name="Tomo T."/>
            <person name="Tsuchiya T."/>
            <person name="Wang Z.T."/>
            <person name="Raymond J."/>
            <person name="Mimuro M."/>
            <person name="Blankenship R.E."/>
            <person name="Touchman J.W."/>
        </authorList>
    </citation>
    <scope>NUCLEOTIDE SEQUENCE [LARGE SCALE GENOMIC DNA]</scope>
    <source>
        <strain evidence="2">MBIC 11017</strain>
    </source>
</reference>
<dbReference type="Proteomes" id="UP000000268">
    <property type="component" value="Chromosome"/>
</dbReference>
<dbReference type="HOGENOM" id="CLU_116251_0_0_3"/>
<dbReference type="eggNOG" id="COG1846">
    <property type="taxonomic scope" value="Bacteria"/>
</dbReference>
<sequence length="187" mass="20652">MAKDSAELIPVSQLQERYNIKRSALYNRLSALELQPTKVGRRAFVTPADVVRLDALGDHIEAGGTIHDFTEQPSTVGAGALTVAADDGAAPMAQNTNFAAFLDAFSTRPEPLKMLLNRLDLLEKAATHEWLLPTSDLSMALGLSRRSVGKYPKFERYGFVFTKVGQMGTETSWRVQKAAKPKKKFKR</sequence>
<organism evidence="1 2">
    <name type="scientific">Acaryochloris marina (strain MBIC 11017)</name>
    <dbReference type="NCBI Taxonomy" id="329726"/>
    <lineage>
        <taxon>Bacteria</taxon>
        <taxon>Bacillati</taxon>
        <taxon>Cyanobacteriota</taxon>
        <taxon>Cyanophyceae</taxon>
        <taxon>Acaryochloridales</taxon>
        <taxon>Acaryochloridaceae</taxon>
        <taxon>Acaryochloris</taxon>
    </lineage>
</organism>
<protein>
    <recommendedName>
        <fullName evidence="3">Helix-turn-helix domain-containing protein</fullName>
    </recommendedName>
</protein>
<keyword evidence="2" id="KW-1185">Reference proteome</keyword>
<evidence type="ECO:0000313" key="2">
    <source>
        <dbReference type="Proteomes" id="UP000000268"/>
    </source>
</evidence>
<evidence type="ECO:0008006" key="3">
    <source>
        <dbReference type="Google" id="ProtNLM"/>
    </source>
</evidence>
<dbReference type="OrthoDB" id="561104at2"/>
<gene>
    <name evidence="1" type="ordered locus">AM1_0961</name>
</gene>
<dbReference type="EMBL" id="CP000828">
    <property type="protein sequence ID" value="ABW26003.1"/>
    <property type="molecule type" value="Genomic_DNA"/>
</dbReference>
<evidence type="ECO:0000313" key="1">
    <source>
        <dbReference type="EMBL" id="ABW26003.1"/>
    </source>
</evidence>
<proteinExistence type="predicted"/>
<dbReference type="AlphaFoldDB" id="B0C0M9"/>
<name>B0C0M9_ACAM1</name>
<dbReference type="KEGG" id="amr:AM1_0961"/>
<dbReference type="STRING" id="329726.AM1_0961"/>